<feature type="transmembrane region" description="Helical" evidence="6">
    <location>
        <begin position="363"/>
        <end position="389"/>
    </location>
</feature>
<evidence type="ECO:0000313" key="8">
    <source>
        <dbReference type="EMBL" id="SQD76676.1"/>
    </source>
</evidence>
<name>A0A330LK89_9GAMM</name>
<dbReference type="InterPro" id="IPR004923">
    <property type="entry name" value="FTR1/Fip1/EfeU"/>
</dbReference>
<dbReference type="Proteomes" id="UP000250163">
    <property type="component" value="Chromosome MORIYA"/>
</dbReference>
<sequence length="626" mass="70192">MVAALTVVVAAFMSVNVQAAPDYQLLVDDITARLEQTQTLYQQGQITDAKRKVQMAYFEVFENLEGPIRINYSADKSYQLESKFGLIRKLISQQAPLIQVANEIADLKHELSSLPELLSSGHQIIAESRYDLNDQIAPYWLAQIELIDERLGMAVVAYKAKQYDKTRIFVQQAQYEGYKNSELETYLGIEVSNAESSAFNRRFKLLMDLSTTDDQLIEFGYQTSNLVLELNDLLPGLKVPQSQQTQEITTTDKATDWEQVKGDILRSFDRVLALHEQGQYQDAIFATQDTYFDLFEASDMEAKIGARDVNFKAELESYFTKIVSLIKAHKPRAMIEDEVDKLSIGLTQAVRLLSEENQTPWSLFLYSVMIIVREGLEAILVVTAIVAYLVKNKHDDKLHIVKNSVFVALLASAVTAVIFKFALDNSGASQEILEGITMLIASLVLFSVSYWLIAKAEASRWKAYIDGKLSKSLTTGSIIGLWFASFLSVYREGAETALFYYALIADAQHAGYFMIAAGFAVGCVILGIAYLLIRYTVVKLPLRPFFICTGGLLYLMAFVFAGKGMLELIEGKLFQPILISEFPQITVLGIFPYVETLIPQVIIVMAALLALWSLKYNKIKQSDTTS</sequence>
<keyword evidence="3 6" id="KW-0812">Transmembrane</keyword>
<proteinExistence type="inferred from homology"/>
<feature type="transmembrane region" description="Helical" evidence="6">
    <location>
        <begin position="585"/>
        <end position="612"/>
    </location>
</feature>
<keyword evidence="9" id="KW-1185">Reference proteome</keyword>
<evidence type="ECO:0000256" key="6">
    <source>
        <dbReference type="SAM" id="Phobius"/>
    </source>
</evidence>
<evidence type="ECO:0000256" key="4">
    <source>
        <dbReference type="ARBA" id="ARBA00022989"/>
    </source>
</evidence>
<feature type="transmembrane region" description="Helical" evidence="6">
    <location>
        <begin position="401"/>
        <end position="423"/>
    </location>
</feature>
<dbReference type="KEGG" id="mya:MORIYA_0198"/>
<feature type="transmembrane region" description="Helical" evidence="6">
    <location>
        <begin position="510"/>
        <end position="533"/>
    </location>
</feature>
<evidence type="ECO:0000256" key="1">
    <source>
        <dbReference type="ARBA" id="ARBA00004141"/>
    </source>
</evidence>
<comment type="similarity">
    <text evidence="2">Belongs to the oxidase-dependent Fe transporter (OFeT) (TC 9.A.10.1) family.</text>
</comment>
<evidence type="ECO:0000256" key="5">
    <source>
        <dbReference type="ARBA" id="ARBA00023136"/>
    </source>
</evidence>
<reference evidence="9" key="1">
    <citation type="submission" date="2018-05" db="EMBL/GenBank/DDBJ databases">
        <authorList>
            <person name="Cea G.-C."/>
            <person name="William W."/>
        </authorList>
    </citation>
    <scope>NUCLEOTIDE SEQUENCE [LARGE SCALE GENOMIC DNA]</scope>
    <source>
        <strain evidence="9">DB21MT 5</strain>
    </source>
</reference>
<organism evidence="8 9">
    <name type="scientific">Moritella yayanosii</name>
    <dbReference type="NCBI Taxonomy" id="69539"/>
    <lineage>
        <taxon>Bacteria</taxon>
        <taxon>Pseudomonadati</taxon>
        <taxon>Pseudomonadota</taxon>
        <taxon>Gammaproteobacteria</taxon>
        <taxon>Alteromonadales</taxon>
        <taxon>Moritellaceae</taxon>
        <taxon>Moritella</taxon>
    </lineage>
</organism>
<feature type="transmembrane region" description="Helical" evidence="6">
    <location>
        <begin position="435"/>
        <end position="453"/>
    </location>
</feature>
<dbReference type="Pfam" id="PF03239">
    <property type="entry name" value="FTR1"/>
    <property type="match status" value="1"/>
</dbReference>
<dbReference type="EMBL" id="LS483250">
    <property type="protein sequence ID" value="SQD76676.1"/>
    <property type="molecule type" value="Genomic_DNA"/>
</dbReference>
<comment type="subcellular location">
    <subcellularLocation>
        <location evidence="1">Membrane</location>
        <topology evidence="1">Multi-pass membrane protein</topology>
    </subcellularLocation>
</comment>
<gene>
    <name evidence="8" type="ORF">MORIYA_0198</name>
</gene>
<protein>
    <submittedName>
        <fullName evidence="8">Putative High-affinity Fe2+/Pb2+ permease</fullName>
    </submittedName>
</protein>
<feature type="signal peptide" evidence="7">
    <location>
        <begin position="1"/>
        <end position="19"/>
    </location>
</feature>
<feature type="chain" id="PRO_5016468031" evidence="7">
    <location>
        <begin position="20"/>
        <end position="626"/>
    </location>
</feature>
<dbReference type="GO" id="GO:0015093">
    <property type="term" value="F:ferrous iron transmembrane transporter activity"/>
    <property type="evidence" value="ECO:0007669"/>
    <property type="project" value="TreeGrafter"/>
</dbReference>
<keyword evidence="5 6" id="KW-0472">Membrane</keyword>
<evidence type="ECO:0000313" key="9">
    <source>
        <dbReference type="Proteomes" id="UP000250163"/>
    </source>
</evidence>
<accession>A0A330LK89</accession>
<evidence type="ECO:0000256" key="2">
    <source>
        <dbReference type="ARBA" id="ARBA00008333"/>
    </source>
</evidence>
<evidence type="ECO:0000256" key="7">
    <source>
        <dbReference type="SAM" id="SignalP"/>
    </source>
</evidence>
<dbReference type="AlphaFoldDB" id="A0A330LK89"/>
<dbReference type="PANTHER" id="PTHR31632:SF2">
    <property type="entry name" value="PLASMA MEMBRANE IRON PERMEASE"/>
    <property type="match status" value="1"/>
</dbReference>
<evidence type="ECO:0000256" key="3">
    <source>
        <dbReference type="ARBA" id="ARBA00022692"/>
    </source>
</evidence>
<feature type="transmembrane region" description="Helical" evidence="6">
    <location>
        <begin position="473"/>
        <end position="490"/>
    </location>
</feature>
<keyword evidence="7" id="KW-0732">Signal</keyword>
<keyword evidence="4 6" id="KW-1133">Transmembrane helix</keyword>
<dbReference type="PANTHER" id="PTHR31632">
    <property type="entry name" value="IRON TRANSPORTER FTH1"/>
    <property type="match status" value="1"/>
</dbReference>
<feature type="transmembrane region" description="Helical" evidence="6">
    <location>
        <begin position="545"/>
        <end position="565"/>
    </location>
</feature>
<dbReference type="GO" id="GO:0033573">
    <property type="term" value="C:high-affinity iron permease complex"/>
    <property type="evidence" value="ECO:0007669"/>
    <property type="project" value="InterPro"/>
</dbReference>